<dbReference type="PANTHER" id="PTHR43798">
    <property type="entry name" value="MONOACYLGLYCEROL LIPASE"/>
    <property type="match status" value="1"/>
</dbReference>
<dbReference type="Gene3D" id="3.40.50.1820">
    <property type="entry name" value="alpha/beta hydrolase"/>
    <property type="match status" value="1"/>
</dbReference>
<evidence type="ECO:0000313" key="5">
    <source>
        <dbReference type="Proteomes" id="UP000013520"/>
    </source>
</evidence>
<evidence type="ECO:0000256" key="1">
    <source>
        <dbReference type="ARBA" id="ARBA00010088"/>
    </source>
</evidence>
<evidence type="ECO:0000256" key="2">
    <source>
        <dbReference type="ARBA" id="ARBA00022801"/>
    </source>
</evidence>
<gene>
    <name evidence="4" type="ORF">Desgi_1095</name>
</gene>
<dbReference type="STRING" id="767817.Desgi_1095"/>
<dbReference type="GO" id="GO:0016746">
    <property type="term" value="F:acyltransferase activity"/>
    <property type="evidence" value="ECO:0007669"/>
    <property type="project" value="UniProtKB-KW"/>
</dbReference>
<feature type="domain" description="AB hydrolase-1" evidence="3">
    <location>
        <begin position="68"/>
        <end position="336"/>
    </location>
</feature>
<dbReference type="HOGENOM" id="CLU_049285_2_0_9"/>
<name>R4KLV4_9FIRM</name>
<reference evidence="4 5" key="1">
    <citation type="submission" date="2012-01" db="EMBL/GenBank/DDBJ databases">
        <title>Complete sequence of Desulfotomaculum gibsoniae DSM 7213.</title>
        <authorList>
            <consortium name="US DOE Joint Genome Institute"/>
            <person name="Lucas S."/>
            <person name="Han J."/>
            <person name="Lapidus A."/>
            <person name="Cheng J.-F."/>
            <person name="Goodwin L."/>
            <person name="Pitluck S."/>
            <person name="Peters L."/>
            <person name="Ovchinnikova G."/>
            <person name="Teshima H."/>
            <person name="Detter J.C."/>
            <person name="Han C."/>
            <person name="Tapia R."/>
            <person name="Land M."/>
            <person name="Hauser L."/>
            <person name="Kyrpides N."/>
            <person name="Ivanova N."/>
            <person name="Pagani I."/>
            <person name="Parshina S."/>
            <person name="Plugge C."/>
            <person name="Muyzer G."/>
            <person name="Kuever J."/>
            <person name="Ivanova A."/>
            <person name="Nazina T."/>
            <person name="Klenk H.-P."/>
            <person name="Brambilla E."/>
            <person name="Spring S."/>
            <person name="Stams A.F."/>
            <person name="Woyke T."/>
        </authorList>
    </citation>
    <scope>NUCLEOTIDE SEQUENCE [LARGE SCALE GENOMIC DNA]</scope>
    <source>
        <strain evidence="4 5">DSM 7213</strain>
    </source>
</reference>
<dbReference type="OrthoDB" id="53505at2"/>
<dbReference type="Pfam" id="PF00561">
    <property type="entry name" value="Abhydrolase_1"/>
    <property type="match status" value="1"/>
</dbReference>
<dbReference type="GO" id="GO:0006508">
    <property type="term" value="P:proteolysis"/>
    <property type="evidence" value="ECO:0007669"/>
    <property type="project" value="InterPro"/>
</dbReference>
<dbReference type="PANTHER" id="PTHR43798:SF33">
    <property type="entry name" value="HYDROLASE, PUTATIVE (AFU_ORTHOLOGUE AFUA_2G14860)-RELATED"/>
    <property type="match status" value="1"/>
</dbReference>
<evidence type="ECO:0000313" key="4">
    <source>
        <dbReference type="EMBL" id="AGL00621.1"/>
    </source>
</evidence>
<organism evidence="4 5">
    <name type="scientific">Desulfoscipio gibsoniae DSM 7213</name>
    <dbReference type="NCBI Taxonomy" id="767817"/>
    <lineage>
        <taxon>Bacteria</taxon>
        <taxon>Bacillati</taxon>
        <taxon>Bacillota</taxon>
        <taxon>Clostridia</taxon>
        <taxon>Eubacteriales</taxon>
        <taxon>Desulfallaceae</taxon>
        <taxon>Desulfoscipio</taxon>
    </lineage>
</organism>
<keyword evidence="4" id="KW-0012">Acyltransferase</keyword>
<dbReference type="Proteomes" id="UP000013520">
    <property type="component" value="Chromosome"/>
</dbReference>
<keyword evidence="2 4" id="KW-0378">Hydrolase</keyword>
<dbReference type="InterPro" id="IPR002410">
    <property type="entry name" value="Peptidase_S33"/>
</dbReference>
<sequence>MKKLFIIVISLAILVIITIVYLGITPSTEQFKDKEGNVLPNSIATLEEIELGKMKQWISIRGKDKSNPVLLWLHGGPGSAQMSLAHHLDKELEEEFIVVHWDQRRGAGKSNHDGFNEKDMTFEQYKSDAHELVGYLQTYLKKEKIYLLGHSWGTQLGIELVNDYPEDFYAYIGVSQVVDNRRGVELAYDWLIEEIKKNNDQASLTKLEQIGKPPYSHSQYREFAQLVILYGGNLDTQMWRLALIAAGAPEYTFMDYYRLLNGMNRGGGPMHQDGEMLHFNFIEEIPSVKVPTFFLNGKNDYNTPLQLVEEYYNKIEAPQKDLIVFENSAHTPFLKETERFNRNIIQIKDMTLRKN</sequence>
<dbReference type="InterPro" id="IPR050266">
    <property type="entry name" value="AB_hydrolase_sf"/>
</dbReference>
<evidence type="ECO:0000259" key="3">
    <source>
        <dbReference type="Pfam" id="PF00561"/>
    </source>
</evidence>
<dbReference type="EMBL" id="CP003273">
    <property type="protein sequence ID" value="AGL00621.1"/>
    <property type="molecule type" value="Genomic_DNA"/>
</dbReference>
<dbReference type="InterPro" id="IPR029058">
    <property type="entry name" value="AB_hydrolase_fold"/>
</dbReference>
<proteinExistence type="inferred from homology"/>
<dbReference type="PRINTS" id="PR00793">
    <property type="entry name" value="PROAMNOPTASE"/>
</dbReference>
<dbReference type="GO" id="GO:0004177">
    <property type="term" value="F:aminopeptidase activity"/>
    <property type="evidence" value="ECO:0007669"/>
    <property type="project" value="UniProtKB-EC"/>
</dbReference>
<dbReference type="AlphaFoldDB" id="R4KLV4"/>
<dbReference type="eggNOG" id="COG2267">
    <property type="taxonomic scope" value="Bacteria"/>
</dbReference>
<dbReference type="GO" id="GO:0016020">
    <property type="term" value="C:membrane"/>
    <property type="evidence" value="ECO:0007669"/>
    <property type="project" value="TreeGrafter"/>
</dbReference>
<accession>R4KLV4</accession>
<protein>
    <submittedName>
        <fullName evidence="4">Putative hydrolase or acyltransferase of alpha/beta superfamily</fullName>
    </submittedName>
</protein>
<comment type="similarity">
    <text evidence="1">Belongs to the peptidase S33 family.</text>
</comment>
<dbReference type="KEGG" id="dgi:Desgi_1095"/>
<keyword evidence="5" id="KW-1185">Reference proteome</keyword>
<dbReference type="SUPFAM" id="SSF53474">
    <property type="entry name" value="alpha/beta-Hydrolases"/>
    <property type="match status" value="1"/>
</dbReference>
<dbReference type="InterPro" id="IPR000073">
    <property type="entry name" value="AB_hydrolase_1"/>
</dbReference>
<dbReference type="RefSeq" id="WP_006521287.1">
    <property type="nucleotide sequence ID" value="NC_021184.1"/>
</dbReference>
<keyword evidence="4" id="KW-0808">Transferase</keyword>